<dbReference type="Gene3D" id="3.40.50.720">
    <property type="entry name" value="NAD(P)-binding Rossmann-like Domain"/>
    <property type="match status" value="1"/>
</dbReference>
<organism evidence="4 5">
    <name type="scientific">Jiella mangrovi</name>
    <dbReference type="NCBI Taxonomy" id="2821407"/>
    <lineage>
        <taxon>Bacteria</taxon>
        <taxon>Pseudomonadati</taxon>
        <taxon>Pseudomonadota</taxon>
        <taxon>Alphaproteobacteria</taxon>
        <taxon>Hyphomicrobiales</taxon>
        <taxon>Aurantimonadaceae</taxon>
        <taxon>Jiella</taxon>
    </lineage>
</organism>
<dbReference type="InterPro" id="IPR036291">
    <property type="entry name" value="NAD(P)-bd_dom_sf"/>
</dbReference>
<dbReference type="PANTHER" id="PTHR10366:SF564">
    <property type="entry name" value="STEROL-4-ALPHA-CARBOXYLATE 3-DEHYDROGENASE, DECARBOXYLATING"/>
    <property type="match status" value="1"/>
</dbReference>
<dbReference type="InterPro" id="IPR050425">
    <property type="entry name" value="NAD(P)_dehydrat-like"/>
</dbReference>
<dbReference type="SUPFAM" id="SSF51735">
    <property type="entry name" value="NAD(P)-binding Rossmann-fold domains"/>
    <property type="match status" value="1"/>
</dbReference>
<feature type="domain" description="NAD-dependent epimerase/dehydratase" evidence="3">
    <location>
        <begin position="6"/>
        <end position="245"/>
    </location>
</feature>
<keyword evidence="1" id="KW-0560">Oxidoreductase</keyword>
<evidence type="ECO:0000313" key="4">
    <source>
        <dbReference type="EMBL" id="MBP0616956.1"/>
    </source>
</evidence>
<proteinExistence type="inferred from homology"/>
<dbReference type="Proteomes" id="UP000678276">
    <property type="component" value="Unassembled WGS sequence"/>
</dbReference>
<dbReference type="Pfam" id="PF01370">
    <property type="entry name" value="Epimerase"/>
    <property type="match status" value="1"/>
</dbReference>
<keyword evidence="5" id="KW-1185">Reference proteome</keyword>
<name>A0ABS4BL86_9HYPH</name>
<dbReference type="InterPro" id="IPR001509">
    <property type="entry name" value="Epimerase_deHydtase"/>
</dbReference>
<protein>
    <submittedName>
        <fullName evidence="4">NAD-dependent epimerase/dehydratase family protein</fullName>
    </submittedName>
</protein>
<sequence>MANGRVLVTGASGFIAKHVVLQLLEKGYRVRGTVRSAQKGEKLRQTLASAGGDVSRLELVEADLTRDEGWDEAARDCDFVCHMASPLPIRQPSDKWALLPIAKGGTLRVVQAAAKAGARRLVLTSSVAAVVYGHGAGRVGPFAEDDWSNVNADDISPYAVSKTEAEAAAWDAADKAGLAMVAINPVIVAGPLLDDEPGASVKLVLMMMRGKIPVAPDVSFGVVDVRDVAAAHVAALTADGAPGRRFILSAGSMTLMEMGAAIADAVPDCGKKVPRFTMPNFAVRLAALFLRDLRSLVSDLGRRKEVDTAPARATLGFNPDNPEKAVASTALSLRSHGF</sequence>
<dbReference type="PANTHER" id="PTHR10366">
    <property type="entry name" value="NAD DEPENDENT EPIMERASE/DEHYDRATASE"/>
    <property type="match status" value="1"/>
</dbReference>
<evidence type="ECO:0000259" key="3">
    <source>
        <dbReference type="Pfam" id="PF01370"/>
    </source>
</evidence>
<evidence type="ECO:0000256" key="1">
    <source>
        <dbReference type="ARBA" id="ARBA00023002"/>
    </source>
</evidence>
<evidence type="ECO:0000313" key="5">
    <source>
        <dbReference type="Proteomes" id="UP000678276"/>
    </source>
</evidence>
<reference evidence="4 5" key="1">
    <citation type="submission" date="2021-04" db="EMBL/GenBank/DDBJ databases">
        <title>Whole genome sequence of Jiella sp. KSK16Y-1.</title>
        <authorList>
            <person name="Tuo L."/>
        </authorList>
    </citation>
    <scope>NUCLEOTIDE SEQUENCE [LARGE SCALE GENOMIC DNA]</scope>
    <source>
        <strain evidence="4 5">KSK16Y-1</strain>
    </source>
</reference>
<comment type="similarity">
    <text evidence="2">Belongs to the NAD(P)-dependent epimerase/dehydratase family. Dihydroflavonol-4-reductase subfamily.</text>
</comment>
<dbReference type="RefSeq" id="WP_209595441.1">
    <property type="nucleotide sequence ID" value="NZ_JAGJCF010000011.1"/>
</dbReference>
<accession>A0ABS4BL86</accession>
<gene>
    <name evidence="4" type="ORF">J6595_15320</name>
</gene>
<evidence type="ECO:0000256" key="2">
    <source>
        <dbReference type="ARBA" id="ARBA00023445"/>
    </source>
</evidence>
<comment type="caution">
    <text evidence="4">The sequence shown here is derived from an EMBL/GenBank/DDBJ whole genome shotgun (WGS) entry which is preliminary data.</text>
</comment>
<dbReference type="EMBL" id="JAGJCF010000011">
    <property type="protein sequence ID" value="MBP0616956.1"/>
    <property type="molecule type" value="Genomic_DNA"/>
</dbReference>